<dbReference type="InterPro" id="IPR001810">
    <property type="entry name" value="F-box_dom"/>
</dbReference>
<name>A0A8B8EZU6_CRAVI</name>
<dbReference type="Gene3D" id="3.80.10.10">
    <property type="entry name" value="Ribonuclease Inhibitor"/>
    <property type="match status" value="1"/>
</dbReference>
<dbReference type="SUPFAM" id="SSF81383">
    <property type="entry name" value="F-box domain"/>
    <property type="match status" value="1"/>
</dbReference>
<reference evidence="3" key="1">
    <citation type="submission" date="2025-08" db="UniProtKB">
        <authorList>
            <consortium name="RefSeq"/>
        </authorList>
    </citation>
    <scope>IDENTIFICATION</scope>
    <source>
        <tissue evidence="3">Whole sample</tissue>
    </source>
</reference>
<dbReference type="RefSeq" id="XP_022345590.1">
    <property type="nucleotide sequence ID" value="XM_022489882.1"/>
</dbReference>
<accession>A0A8B8EZU6</accession>
<gene>
    <name evidence="3" type="primary">LOC111138079</name>
</gene>
<protein>
    <submittedName>
        <fullName evidence="3">F-box only protein 39-like</fullName>
    </submittedName>
</protein>
<dbReference type="AlphaFoldDB" id="A0A8B8EZU6"/>
<dbReference type="Proteomes" id="UP000694844">
    <property type="component" value="Chromosome 5"/>
</dbReference>
<dbReference type="InterPro" id="IPR032675">
    <property type="entry name" value="LRR_dom_sf"/>
</dbReference>
<feature type="domain" description="F-box" evidence="1">
    <location>
        <begin position="58"/>
        <end position="104"/>
    </location>
</feature>
<proteinExistence type="predicted"/>
<dbReference type="GeneID" id="111138079"/>
<sequence length="481" mass="56673">MKTKLQCNVTTVSNVITKQSSNVIVCQASWKRMGLDWWLQQASRFWSAFIASKTNMEQFKWEHLPDVVIIEVYKYLSDEEKVNAALTCKNWGRMYYTPCLWRKRHFDIGGYRVHANGLKACQFASLHGRHVRNLSLSCSHPSYHTAKLFQKTMEELLFKMRHAKLIEFELERLELERFLRYEASRDRLISNFVRFFRYQNHLQEFDMTSAQFPAVAGIRILETIGNNCGHTTKEMFLEDFFNSRAAIFQVPRYLNTLSLFKNLEFLALNYNCVSEEIILLFAKNLRGKLEMLSIKVGRHDPRFQRISGSAWTTLKRACPKLVVTLWFENIGNMHEIVPILSKEIPLRDFHIWTGYDDDADWRLNDTLRHLHTSYKHIIESVSLELDNNHETVDEEILLMVTSCKFLRDLTINAVVLIPTIQQIMELQHERKINLRTFRVTACGLSENEWTQLAEIRDNYTTMIQERALDFRFTTDLIVDFS</sequence>
<organism evidence="2 3">
    <name type="scientific">Crassostrea virginica</name>
    <name type="common">Eastern oyster</name>
    <dbReference type="NCBI Taxonomy" id="6565"/>
    <lineage>
        <taxon>Eukaryota</taxon>
        <taxon>Metazoa</taxon>
        <taxon>Spiralia</taxon>
        <taxon>Lophotrochozoa</taxon>
        <taxon>Mollusca</taxon>
        <taxon>Bivalvia</taxon>
        <taxon>Autobranchia</taxon>
        <taxon>Pteriomorphia</taxon>
        <taxon>Ostreida</taxon>
        <taxon>Ostreoidea</taxon>
        <taxon>Ostreidae</taxon>
        <taxon>Crassostrea</taxon>
    </lineage>
</organism>
<dbReference type="SUPFAM" id="SSF52047">
    <property type="entry name" value="RNI-like"/>
    <property type="match status" value="1"/>
</dbReference>
<evidence type="ECO:0000259" key="1">
    <source>
        <dbReference type="PROSITE" id="PS50181"/>
    </source>
</evidence>
<dbReference type="InterPro" id="IPR036047">
    <property type="entry name" value="F-box-like_dom_sf"/>
</dbReference>
<dbReference type="OrthoDB" id="6421103at2759"/>
<dbReference type="PANTHER" id="PTHR20872:SF1">
    <property type="entry name" value="F-BOX DOMAIN-CONTAINING PROTEIN"/>
    <property type="match status" value="1"/>
</dbReference>
<dbReference type="KEGG" id="cvn:111138079"/>
<evidence type="ECO:0000313" key="2">
    <source>
        <dbReference type="Proteomes" id="UP000694844"/>
    </source>
</evidence>
<dbReference type="Pfam" id="PF12937">
    <property type="entry name" value="F-box-like"/>
    <property type="match status" value="1"/>
</dbReference>
<dbReference type="PANTHER" id="PTHR20872">
    <property type="match status" value="1"/>
</dbReference>
<evidence type="ECO:0000313" key="3">
    <source>
        <dbReference type="RefSeq" id="XP_022345590.1"/>
    </source>
</evidence>
<dbReference type="PROSITE" id="PS50181">
    <property type="entry name" value="FBOX"/>
    <property type="match status" value="1"/>
</dbReference>
<keyword evidence="2" id="KW-1185">Reference proteome</keyword>
<dbReference type="Gene3D" id="1.20.1280.50">
    <property type="match status" value="1"/>
</dbReference>